<organism evidence="2 3">
    <name type="scientific">Nostoc punctiforme FACHB-252</name>
    <dbReference type="NCBI Taxonomy" id="1357509"/>
    <lineage>
        <taxon>Bacteria</taxon>
        <taxon>Bacillati</taxon>
        <taxon>Cyanobacteriota</taxon>
        <taxon>Cyanophyceae</taxon>
        <taxon>Nostocales</taxon>
        <taxon>Nostocaceae</taxon>
        <taxon>Nostoc</taxon>
    </lineage>
</organism>
<evidence type="ECO:0000256" key="1">
    <source>
        <dbReference type="SAM" id="Phobius"/>
    </source>
</evidence>
<evidence type="ECO:0008006" key="4">
    <source>
        <dbReference type="Google" id="ProtNLM"/>
    </source>
</evidence>
<keyword evidence="1" id="KW-1133">Transmembrane helix</keyword>
<evidence type="ECO:0000313" key="3">
    <source>
        <dbReference type="Proteomes" id="UP000606396"/>
    </source>
</evidence>
<sequence length="172" mass="19303">MKSLSSIIQNKILLAILAGIISIGSFQIWQYNQQKHYKFIAAKEKECELDLDIADTNVKQSRSLRNLKYNQIANPGLEQPGINSEFEKGKAYVVISTKAGYVIPPNTSNYDSTFFKSLSITYEHPPQPLIVKGVSIDIAKKQALVSSYCSSQPFLVPLKNLYENFQPIDISN</sequence>
<comment type="caution">
    <text evidence="2">The sequence shown here is derived from an EMBL/GenBank/DDBJ whole genome shotgun (WGS) entry which is preliminary data.</text>
</comment>
<keyword evidence="1" id="KW-0472">Membrane</keyword>
<evidence type="ECO:0000313" key="2">
    <source>
        <dbReference type="EMBL" id="MBD2615944.1"/>
    </source>
</evidence>
<keyword evidence="3" id="KW-1185">Reference proteome</keyword>
<feature type="transmembrane region" description="Helical" evidence="1">
    <location>
        <begin position="12"/>
        <end position="29"/>
    </location>
</feature>
<protein>
    <recommendedName>
        <fullName evidence="4">SURF1-like protein</fullName>
    </recommendedName>
</protein>
<accession>A0ABR8HL45</accession>
<name>A0ABR8HL45_NOSPU</name>
<proteinExistence type="predicted"/>
<dbReference type="EMBL" id="JACJTC010000035">
    <property type="protein sequence ID" value="MBD2615944.1"/>
    <property type="molecule type" value="Genomic_DNA"/>
</dbReference>
<reference evidence="2 3" key="1">
    <citation type="journal article" date="2020" name="ISME J.">
        <title>Comparative genomics reveals insights into cyanobacterial evolution and habitat adaptation.</title>
        <authorList>
            <person name="Chen M.Y."/>
            <person name="Teng W.K."/>
            <person name="Zhao L."/>
            <person name="Hu C.X."/>
            <person name="Zhou Y.K."/>
            <person name="Han B.P."/>
            <person name="Song L.R."/>
            <person name="Shu W.S."/>
        </authorList>
    </citation>
    <scope>NUCLEOTIDE SEQUENCE [LARGE SCALE GENOMIC DNA]</scope>
    <source>
        <strain evidence="2 3">FACHB-252</strain>
    </source>
</reference>
<dbReference type="Proteomes" id="UP000606396">
    <property type="component" value="Unassembled WGS sequence"/>
</dbReference>
<gene>
    <name evidence="2" type="ORF">H6G94_32660</name>
</gene>
<keyword evidence="1" id="KW-0812">Transmembrane</keyword>
<dbReference type="RefSeq" id="WP_185564856.1">
    <property type="nucleotide sequence ID" value="NZ_JACJTC010000035.1"/>
</dbReference>